<dbReference type="EnsemblProtists" id="EOD28966">
    <property type="protein sequence ID" value="EOD28966"/>
    <property type="gene ID" value="EMIHUDRAFT_234323"/>
</dbReference>
<feature type="compositionally biased region" description="Basic and acidic residues" evidence="1">
    <location>
        <begin position="44"/>
        <end position="57"/>
    </location>
</feature>
<dbReference type="Pfam" id="PF13578">
    <property type="entry name" value="Methyltransf_24"/>
    <property type="match status" value="1"/>
</dbReference>
<protein>
    <recommendedName>
        <fullName evidence="4">Methyltransferase domain-containing protein</fullName>
    </recommendedName>
</protein>
<evidence type="ECO:0000256" key="1">
    <source>
        <dbReference type="SAM" id="MobiDB-lite"/>
    </source>
</evidence>
<dbReference type="HOGENOM" id="CLU_404636_0_0_1"/>
<reference evidence="2" key="2">
    <citation type="submission" date="2024-10" db="UniProtKB">
        <authorList>
            <consortium name="EnsemblProtists"/>
        </authorList>
    </citation>
    <scope>IDENTIFICATION</scope>
</reference>
<dbReference type="AlphaFoldDB" id="A0A0D3JZN1"/>
<dbReference type="PaxDb" id="2903-EOD28966"/>
<dbReference type="RefSeq" id="XP_005781395.1">
    <property type="nucleotide sequence ID" value="XM_005781338.1"/>
</dbReference>
<name>A0A0D3JZN1_EMIH1</name>
<evidence type="ECO:0008006" key="4">
    <source>
        <dbReference type="Google" id="ProtNLM"/>
    </source>
</evidence>
<dbReference type="GeneID" id="17274511"/>
<proteinExistence type="predicted"/>
<dbReference type="Gene3D" id="3.40.50.150">
    <property type="entry name" value="Vaccinia Virus protein VP39"/>
    <property type="match status" value="1"/>
</dbReference>
<dbReference type="SUPFAM" id="SSF53448">
    <property type="entry name" value="Nucleotide-diphospho-sugar transferases"/>
    <property type="match status" value="1"/>
</dbReference>
<feature type="region of interest" description="Disordered" evidence="1">
    <location>
        <begin position="37"/>
        <end position="57"/>
    </location>
</feature>
<dbReference type="KEGG" id="ehx:EMIHUDRAFT_234323"/>
<reference evidence="3" key="1">
    <citation type="journal article" date="2013" name="Nature">
        <title>Pan genome of the phytoplankton Emiliania underpins its global distribution.</title>
        <authorList>
            <person name="Read B.A."/>
            <person name="Kegel J."/>
            <person name="Klute M.J."/>
            <person name="Kuo A."/>
            <person name="Lefebvre S.C."/>
            <person name="Maumus F."/>
            <person name="Mayer C."/>
            <person name="Miller J."/>
            <person name="Monier A."/>
            <person name="Salamov A."/>
            <person name="Young J."/>
            <person name="Aguilar M."/>
            <person name="Claverie J.M."/>
            <person name="Frickenhaus S."/>
            <person name="Gonzalez K."/>
            <person name="Herman E.K."/>
            <person name="Lin Y.C."/>
            <person name="Napier J."/>
            <person name="Ogata H."/>
            <person name="Sarno A.F."/>
            <person name="Shmutz J."/>
            <person name="Schroeder D."/>
            <person name="de Vargas C."/>
            <person name="Verret F."/>
            <person name="von Dassow P."/>
            <person name="Valentin K."/>
            <person name="Van de Peer Y."/>
            <person name="Wheeler G."/>
            <person name="Dacks J.B."/>
            <person name="Delwiche C.F."/>
            <person name="Dyhrman S.T."/>
            <person name="Glockner G."/>
            <person name="John U."/>
            <person name="Richards T."/>
            <person name="Worden A.Z."/>
            <person name="Zhang X."/>
            <person name="Grigoriev I.V."/>
            <person name="Allen A.E."/>
            <person name="Bidle K."/>
            <person name="Borodovsky M."/>
            <person name="Bowler C."/>
            <person name="Brownlee C."/>
            <person name="Cock J.M."/>
            <person name="Elias M."/>
            <person name="Gladyshev V.N."/>
            <person name="Groth M."/>
            <person name="Guda C."/>
            <person name="Hadaegh A."/>
            <person name="Iglesias-Rodriguez M.D."/>
            <person name="Jenkins J."/>
            <person name="Jones B.M."/>
            <person name="Lawson T."/>
            <person name="Leese F."/>
            <person name="Lindquist E."/>
            <person name="Lobanov A."/>
            <person name="Lomsadze A."/>
            <person name="Malik S.B."/>
            <person name="Marsh M.E."/>
            <person name="Mackinder L."/>
            <person name="Mock T."/>
            <person name="Mueller-Roeber B."/>
            <person name="Pagarete A."/>
            <person name="Parker M."/>
            <person name="Probert I."/>
            <person name="Quesneville H."/>
            <person name="Raines C."/>
            <person name="Rensing S.A."/>
            <person name="Riano-Pachon D.M."/>
            <person name="Richier S."/>
            <person name="Rokitta S."/>
            <person name="Shiraiwa Y."/>
            <person name="Soanes D.M."/>
            <person name="van der Giezen M."/>
            <person name="Wahlund T.M."/>
            <person name="Williams B."/>
            <person name="Wilson W."/>
            <person name="Wolfe G."/>
            <person name="Wurch L.L."/>
        </authorList>
    </citation>
    <scope>NUCLEOTIDE SEQUENCE</scope>
</reference>
<evidence type="ECO:0000313" key="3">
    <source>
        <dbReference type="Proteomes" id="UP000013827"/>
    </source>
</evidence>
<dbReference type="InterPro" id="IPR029063">
    <property type="entry name" value="SAM-dependent_MTases_sf"/>
</dbReference>
<organism evidence="2 3">
    <name type="scientific">Emiliania huxleyi (strain CCMP1516)</name>
    <dbReference type="NCBI Taxonomy" id="280463"/>
    <lineage>
        <taxon>Eukaryota</taxon>
        <taxon>Haptista</taxon>
        <taxon>Haptophyta</taxon>
        <taxon>Prymnesiophyceae</taxon>
        <taxon>Isochrysidales</taxon>
        <taxon>Noelaerhabdaceae</taxon>
        <taxon>Emiliania</taxon>
    </lineage>
</organism>
<dbReference type="Proteomes" id="UP000013827">
    <property type="component" value="Unassembled WGS sequence"/>
</dbReference>
<sequence length="680" mass="75023">MFGSPKGKFCSSKLLCVIFTVVFSPALIGATPAWTASHQSSLPDADKGYQPREPRKGGATDLRLWRCKPRVPNDHVPFLIYLLGSEGQGLGHRIFEFVGDADVGEIFLVLHEGVPLQSLRGEVGSRPCSQSAESLARSLDLRARAPGHYSGQFVMEKLMLHAHVPSEVGRVVLLDADTFVLPGFAAAIGEVLNQMHGRQFVAGSTNGAFTSDNINTGVLAVNLNKMRAWERGYCPGHYWFECVTRFWNRRGSPRYNRSLPGPLIARPGFTDLTDQGLWSAMLFDDLQLWRPLPCSFHLHVDLLRSYILRKERKLGVLGCGSRSTWKNLVNGSCSHQGYRLKRSPFVEYALAHGGWAPDDVMHPQVFHGAARLHPLARLGAMVATTRKPAQQRALLAQFPCQCFGHIKFRGTDGLCMNWNITGVAGEKCPDDPTLAWSTEQTAGTPAIVQSFLTSLILPNRHSRRGWNSYYPDVVAAIQQLGGRKGEPLRIVEVGTAFGGNANYMLTFLPTAHVTAVDPFIANYDKSDQTSHEMVRWQAQRAASLRAWCGTALSVADCFSRAWAAAMLDDQHRRHGCRYHLIFAKSLDAVGQFADGSLDVAFIDGLHTAEGVTADMVAWWPKVAPGGAMIMNDYQYPTFPNLTRAVDAWASQHGLHLKVGKRGLAPGIWNAMVVRRGSQER</sequence>
<dbReference type="Gene3D" id="3.90.550.10">
    <property type="entry name" value="Spore Coat Polysaccharide Biosynthesis Protein SpsA, Chain A"/>
    <property type="match status" value="1"/>
</dbReference>
<keyword evidence="3" id="KW-1185">Reference proteome</keyword>
<evidence type="ECO:0000313" key="2">
    <source>
        <dbReference type="EnsemblProtists" id="EOD28966"/>
    </source>
</evidence>
<dbReference type="InterPro" id="IPR029044">
    <property type="entry name" value="Nucleotide-diphossugar_trans"/>
</dbReference>
<accession>A0A0D3JZN1</accession>
<dbReference type="SUPFAM" id="SSF53335">
    <property type="entry name" value="S-adenosyl-L-methionine-dependent methyltransferases"/>
    <property type="match status" value="1"/>
</dbReference>